<dbReference type="InterPro" id="IPR039425">
    <property type="entry name" value="RNA_pol_sigma-70-like"/>
</dbReference>
<evidence type="ECO:0000313" key="9">
    <source>
        <dbReference type="Proteomes" id="UP000285569"/>
    </source>
</evidence>
<dbReference type="InterPro" id="IPR007627">
    <property type="entry name" value="RNA_pol_sigma70_r2"/>
</dbReference>
<evidence type="ECO:0000313" key="7">
    <source>
        <dbReference type="EMBL" id="RHX82190.1"/>
    </source>
</evidence>
<accession>A0A418ADN4</accession>
<dbReference type="InterPro" id="IPR013249">
    <property type="entry name" value="RNA_pol_sigma70_r4_t2"/>
</dbReference>
<dbReference type="Proteomes" id="UP000297613">
    <property type="component" value="Unassembled WGS sequence"/>
</dbReference>
<dbReference type="RefSeq" id="WP_118954325.1">
    <property type="nucleotide sequence ID" value="NZ_QHCR01000001.1"/>
</dbReference>
<evidence type="ECO:0000259" key="6">
    <source>
        <dbReference type="Pfam" id="PF08281"/>
    </source>
</evidence>
<evidence type="ECO:0000259" key="5">
    <source>
        <dbReference type="Pfam" id="PF04542"/>
    </source>
</evidence>
<comment type="caution">
    <text evidence="8">The sequence shown here is derived from an EMBL/GenBank/DDBJ whole genome shotgun (WGS) entry which is preliminary data.</text>
</comment>
<evidence type="ECO:0000313" key="10">
    <source>
        <dbReference type="Proteomes" id="UP000297613"/>
    </source>
</evidence>
<dbReference type="SUPFAM" id="SSF88946">
    <property type="entry name" value="Sigma2 domain of RNA polymerase sigma factors"/>
    <property type="match status" value="1"/>
</dbReference>
<proteinExistence type="inferred from homology"/>
<dbReference type="Gene3D" id="1.10.1740.10">
    <property type="match status" value="1"/>
</dbReference>
<reference evidence="9" key="1">
    <citation type="submission" date="2018-05" db="EMBL/GenBank/DDBJ databases">
        <title>Leptospira yasudae sp. nov. and Leptospira stimsonii sp. nov., two pathogenic species of the genus Leptospira isolated from environmental sources.</title>
        <authorList>
            <person name="Casanovas-Massana A."/>
            <person name="Hamond C."/>
            <person name="Santos L.A."/>
            <person name="Hacker K.P."/>
            <person name="Balassiano I."/>
            <person name="Medeiros M.A."/>
            <person name="Reis M.G."/>
            <person name="Ko A.I."/>
            <person name="Wunder E.A."/>
        </authorList>
    </citation>
    <scope>NUCLEOTIDE SEQUENCE [LARGE SCALE GENOMIC DNA]</scope>
    <source>
        <strain evidence="9">B21</strain>
    </source>
</reference>
<dbReference type="GO" id="GO:0003677">
    <property type="term" value="F:DNA binding"/>
    <property type="evidence" value="ECO:0007669"/>
    <property type="project" value="InterPro"/>
</dbReference>
<reference evidence="7" key="2">
    <citation type="submission" date="2018-05" db="EMBL/GenBank/DDBJ databases">
        <authorList>
            <person name="Casanovas-Massana A."/>
            <person name="Santos L.A."/>
            <person name="Wunder E.A."/>
        </authorList>
    </citation>
    <scope>NUCLEOTIDE SEQUENCE</scope>
    <source>
        <strain evidence="7">B21</strain>
    </source>
</reference>
<dbReference type="InterPro" id="IPR014284">
    <property type="entry name" value="RNA_pol_sigma-70_dom"/>
</dbReference>
<gene>
    <name evidence="7" type="ORF">DLM77_01645</name>
    <name evidence="8" type="ORF">EHQ83_09300</name>
</gene>
<dbReference type="PANTHER" id="PTHR43133">
    <property type="entry name" value="RNA POLYMERASE ECF-TYPE SIGMA FACTO"/>
    <property type="match status" value="1"/>
</dbReference>
<feature type="domain" description="RNA polymerase sigma factor 70 region 4 type 2" evidence="6">
    <location>
        <begin position="112"/>
        <end position="162"/>
    </location>
</feature>
<dbReference type="EMBL" id="QHCR01000001">
    <property type="protein sequence ID" value="RHX82190.1"/>
    <property type="molecule type" value="Genomic_DNA"/>
</dbReference>
<dbReference type="Gene3D" id="1.10.10.10">
    <property type="entry name" value="Winged helix-like DNA-binding domain superfamily/Winged helix DNA-binding domain"/>
    <property type="match status" value="1"/>
</dbReference>
<dbReference type="OrthoDB" id="9795666at2"/>
<evidence type="ECO:0000256" key="4">
    <source>
        <dbReference type="ARBA" id="ARBA00023163"/>
    </source>
</evidence>
<comment type="similarity">
    <text evidence="1">Belongs to the sigma-70 factor family. ECF subfamily.</text>
</comment>
<evidence type="ECO:0000256" key="1">
    <source>
        <dbReference type="ARBA" id="ARBA00010641"/>
    </source>
</evidence>
<dbReference type="InterPro" id="IPR036388">
    <property type="entry name" value="WH-like_DNA-bd_sf"/>
</dbReference>
<evidence type="ECO:0000256" key="3">
    <source>
        <dbReference type="ARBA" id="ARBA00023082"/>
    </source>
</evidence>
<sequence length="170" mass="19595">MDQKEFTELIDSTKHIVLSAIKKNLFEEFHDSIDDVVQETYFRAYKSLSANKFRGDSSVSTWLYTIARNESLRMNQKRSRQTALASKLKEKVILDNSIQEKEAASASFTDFELKDLLAMLPWKYKSVLSLVGEGYKEQQIAEKLSIPEGTVKSRAFRGKQMLKKIFVDNK</sequence>
<dbReference type="GO" id="GO:0016987">
    <property type="term" value="F:sigma factor activity"/>
    <property type="evidence" value="ECO:0007669"/>
    <property type="project" value="UniProtKB-KW"/>
</dbReference>
<evidence type="ECO:0000313" key="8">
    <source>
        <dbReference type="EMBL" id="TGL84974.1"/>
    </source>
</evidence>
<dbReference type="SUPFAM" id="SSF88659">
    <property type="entry name" value="Sigma3 and sigma4 domains of RNA polymerase sigma factors"/>
    <property type="match status" value="1"/>
</dbReference>
<protein>
    <submittedName>
        <fullName evidence="8">RNA polymerase sigma factor</fullName>
    </submittedName>
    <submittedName>
        <fullName evidence="7">RNA polymerase subunit sigma-70</fullName>
    </submittedName>
</protein>
<dbReference type="AlphaFoldDB" id="A0A5F2AWD8"/>
<dbReference type="PANTHER" id="PTHR43133:SF51">
    <property type="entry name" value="RNA POLYMERASE SIGMA FACTOR"/>
    <property type="match status" value="1"/>
</dbReference>
<dbReference type="Pfam" id="PF08281">
    <property type="entry name" value="Sigma70_r4_2"/>
    <property type="match status" value="1"/>
</dbReference>
<keyword evidence="2" id="KW-0805">Transcription regulation</keyword>
<dbReference type="GO" id="GO:0006352">
    <property type="term" value="P:DNA-templated transcription initiation"/>
    <property type="evidence" value="ECO:0007669"/>
    <property type="project" value="InterPro"/>
</dbReference>
<reference evidence="7 9" key="4">
    <citation type="journal article" date="2020" name="Int. J. Syst. Evol. Microbiol.">
        <title>Leptospira yasudae sp. nov. and Leptospira stimsonii sp. nov., two new species of the pathogenic group isolated from environmental sources.</title>
        <authorList>
            <person name="Casanovas-Massana A."/>
            <person name="Hamond C."/>
            <person name="Santos L.A."/>
            <person name="de Oliveira D."/>
            <person name="Hacker K.P."/>
            <person name="Balassiano I."/>
            <person name="Costa F."/>
            <person name="Medeiros M.A."/>
            <person name="Reis M.G."/>
            <person name="Ko A.I."/>
            <person name="Wunder E.A."/>
        </authorList>
    </citation>
    <scope>NUCLEOTIDE SEQUENCE [LARGE SCALE GENOMIC DNA]</scope>
    <source>
        <strain evidence="7 9">B21</strain>
    </source>
</reference>
<keyword evidence="4" id="KW-0804">Transcription</keyword>
<dbReference type="InterPro" id="IPR013324">
    <property type="entry name" value="RNA_pol_sigma_r3/r4-like"/>
</dbReference>
<dbReference type="EMBL" id="RQGM01000033">
    <property type="protein sequence ID" value="TGL84974.1"/>
    <property type="molecule type" value="Genomic_DNA"/>
</dbReference>
<organism evidence="8 10">
    <name type="scientific">Leptospira yasudae</name>
    <dbReference type="NCBI Taxonomy" id="2202201"/>
    <lineage>
        <taxon>Bacteria</taxon>
        <taxon>Pseudomonadati</taxon>
        <taxon>Spirochaetota</taxon>
        <taxon>Spirochaetia</taxon>
        <taxon>Leptospirales</taxon>
        <taxon>Leptospiraceae</taxon>
        <taxon>Leptospira</taxon>
    </lineage>
</organism>
<dbReference type="Proteomes" id="UP000285569">
    <property type="component" value="Unassembled WGS sequence"/>
</dbReference>
<dbReference type="Pfam" id="PF04542">
    <property type="entry name" value="Sigma70_r2"/>
    <property type="match status" value="1"/>
</dbReference>
<accession>A0A5F2AWD8</accession>
<dbReference type="NCBIfam" id="TIGR02937">
    <property type="entry name" value="sigma70-ECF"/>
    <property type="match status" value="1"/>
</dbReference>
<feature type="domain" description="RNA polymerase sigma-70 region 2" evidence="5">
    <location>
        <begin position="32"/>
        <end position="80"/>
    </location>
</feature>
<name>A0A5F2AWD8_9LEPT</name>
<reference evidence="8 10" key="3">
    <citation type="journal article" date="2019" name="PLoS Negl. Trop. Dis.">
        <title>Revisiting the worldwide diversity of Leptospira species in the environment.</title>
        <authorList>
            <person name="Vincent A.T."/>
            <person name="Schiettekatte O."/>
            <person name="Bourhy P."/>
            <person name="Veyrier F.J."/>
            <person name="Picardeau M."/>
        </authorList>
    </citation>
    <scope>NUCLEOTIDE SEQUENCE [LARGE SCALE GENOMIC DNA]</scope>
    <source>
        <strain evidence="8 10">201702445</strain>
    </source>
</reference>
<keyword evidence="3" id="KW-0731">Sigma factor</keyword>
<keyword evidence="9" id="KW-1185">Reference proteome</keyword>
<dbReference type="InterPro" id="IPR013325">
    <property type="entry name" value="RNA_pol_sigma_r2"/>
</dbReference>
<evidence type="ECO:0000256" key="2">
    <source>
        <dbReference type="ARBA" id="ARBA00023015"/>
    </source>
</evidence>